<feature type="transmembrane region" description="Helical" evidence="1">
    <location>
        <begin position="225"/>
        <end position="249"/>
    </location>
</feature>
<name>A0A2K9LU91_SPISQ</name>
<keyword evidence="1" id="KW-0812">Transmembrane</keyword>
<dbReference type="Pfam" id="PF09515">
    <property type="entry name" value="Thia_YuaJ"/>
    <property type="match status" value="1"/>
</dbReference>
<dbReference type="Proteomes" id="UP000234790">
    <property type="component" value="Chromosome"/>
</dbReference>
<keyword evidence="1" id="KW-0472">Membrane</keyword>
<organism evidence="2 3">
    <name type="scientific">Spiroplasma monobiae MQ-1</name>
    <dbReference type="NCBI Taxonomy" id="1336748"/>
    <lineage>
        <taxon>Bacteria</taxon>
        <taxon>Bacillati</taxon>
        <taxon>Mycoplasmatota</taxon>
        <taxon>Mollicutes</taxon>
        <taxon>Entomoplasmatales</taxon>
        <taxon>Spiroplasmataceae</taxon>
        <taxon>Spiroplasma</taxon>
    </lineage>
</organism>
<feature type="transmembrane region" description="Helical" evidence="1">
    <location>
        <begin position="278"/>
        <end position="298"/>
    </location>
</feature>
<evidence type="ECO:0000313" key="2">
    <source>
        <dbReference type="EMBL" id="AUM62471.1"/>
    </source>
</evidence>
<keyword evidence="1" id="KW-1133">Transmembrane helix</keyword>
<protein>
    <recommendedName>
        <fullName evidence="4">Transmembrane protein</fullName>
    </recommendedName>
</protein>
<feature type="transmembrane region" description="Helical" evidence="1">
    <location>
        <begin position="111"/>
        <end position="132"/>
    </location>
</feature>
<evidence type="ECO:0000256" key="1">
    <source>
        <dbReference type="SAM" id="Phobius"/>
    </source>
</evidence>
<evidence type="ECO:0000313" key="3">
    <source>
        <dbReference type="Proteomes" id="UP000234790"/>
    </source>
</evidence>
<feature type="transmembrane region" description="Helical" evidence="1">
    <location>
        <begin position="12"/>
        <end position="35"/>
    </location>
</feature>
<dbReference type="AlphaFoldDB" id="A0A2K9LU91"/>
<dbReference type="Gene3D" id="1.10.1760.20">
    <property type="match status" value="1"/>
</dbReference>
<accession>A0A2K9LU91</accession>
<dbReference type="KEGG" id="smoo:SMONO_v1c02200"/>
<dbReference type="GO" id="GO:0015234">
    <property type="term" value="F:thiamine transmembrane transporter activity"/>
    <property type="evidence" value="ECO:0007669"/>
    <property type="project" value="InterPro"/>
</dbReference>
<reference evidence="2 3" key="1">
    <citation type="submission" date="2017-12" db="EMBL/GenBank/DDBJ databases">
        <title>Complete genome sequence of Spiroplasma monobiae MQ-1 (ATCC 33825).</title>
        <authorList>
            <person name="Tsai Y.-M."/>
            <person name="Lo W.-S."/>
            <person name="Wu P.-S."/>
            <person name="Cho S.-T."/>
            <person name="Kuo C.-H."/>
        </authorList>
    </citation>
    <scope>NUCLEOTIDE SEQUENCE [LARGE SCALE GENOMIC DNA]</scope>
    <source>
        <strain evidence="2 3">MQ-1</strain>
    </source>
</reference>
<dbReference type="EMBL" id="CP025543">
    <property type="protein sequence ID" value="AUM62471.1"/>
    <property type="molecule type" value="Genomic_DNA"/>
</dbReference>
<sequence length="311" mass="36344">MKNKLFKITITLTILRLILFLTLTICSIIAVSNAIKINGELVLSKIITISICFVLVYLIFLTMNISLLINYVYGGIKNNKIMISLSILTINIEMLVATIKESEIRFKIKKIQKLTIFDLTAISILLCLYFVISYVTTFIPTTQFFYIELTFKYIPLFFGAFILTKTSSFILCFMAASLTILLPGVFFSFWQFFFDYWLTAFCIFISSFFAPNIKAKNWFIKMAIWFSFITIPMIIIYFSRVTSGVIFWLNPNKHEQWPQFEWSNTVGYSFIYNSVNTIFDYAMLMICIPLTCESLWVIKERYFINKEIPTE</sequence>
<dbReference type="InterPro" id="IPR012651">
    <property type="entry name" value="Thia_Transptr_ThiT"/>
</dbReference>
<feature type="transmembrane region" description="Helical" evidence="1">
    <location>
        <begin position="47"/>
        <end position="69"/>
    </location>
</feature>
<feature type="transmembrane region" description="Helical" evidence="1">
    <location>
        <begin position="81"/>
        <end position="99"/>
    </location>
</feature>
<proteinExistence type="predicted"/>
<dbReference type="OrthoDB" id="389047at2"/>
<feature type="transmembrane region" description="Helical" evidence="1">
    <location>
        <begin position="196"/>
        <end position="213"/>
    </location>
</feature>
<keyword evidence="3" id="KW-1185">Reference proteome</keyword>
<evidence type="ECO:0008006" key="4">
    <source>
        <dbReference type="Google" id="ProtNLM"/>
    </source>
</evidence>
<dbReference type="RefSeq" id="WP_101780522.1">
    <property type="nucleotide sequence ID" value="NZ_CP025543.1"/>
</dbReference>
<gene>
    <name evidence="2" type="ORF">SMONO_v1c02200</name>
</gene>
<dbReference type="GO" id="GO:0005886">
    <property type="term" value="C:plasma membrane"/>
    <property type="evidence" value="ECO:0007669"/>
    <property type="project" value="InterPro"/>
</dbReference>